<dbReference type="InterPro" id="IPR036380">
    <property type="entry name" value="Isochorismatase-like_sf"/>
</dbReference>
<evidence type="ECO:0000313" key="3">
    <source>
        <dbReference type="EMBL" id="MFC2967033.1"/>
    </source>
</evidence>
<accession>A0ABV7AD23</accession>
<dbReference type="Proteomes" id="UP001595443">
    <property type="component" value="Unassembled WGS sequence"/>
</dbReference>
<dbReference type="SUPFAM" id="SSF52499">
    <property type="entry name" value="Isochorismatase-like hydrolases"/>
    <property type="match status" value="1"/>
</dbReference>
<keyword evidence="4" id="KW-1185">Reference proteome</keyword>
<dbReference type="PANTHER" id="PTHR43540">
    <property type="entry name" value="PEROXYUREIDOACRYLATE/UREIDOACRYLATE AMIDOHYDROLASE-RELATED"/>
    <property type="match status" value="1"/>
</dbReference>
<dbReference type="EMBL" id="JBHRSK010000003">
    <property type="protein sequence ID" value="MFC2967033.1"/>
    <property type="molecule type" value="Genomic_DNA"/>
</dbReference>
<protein>
    <submittedName>
        <fullName evidence="3">Cysteine hydrolase family protein</fullName>
        <ecNumber evidence="3">3.-.-.-</ecNumber>
    </submittedName>
</protein>
<dbReference type="InterPro" id="IPR050272">
    <property type="entry name" value="Isochorismatase-like_hydrls"/>
</dbReference>
<dbReference type="InterPro" id="IPR000868">
    <property type="entry name" value="Isochorismatase-like_dom"/>
</dbReference>
<dbReference type="Gene3D" id="3.40.50.850">
    <property type="entry name" value="Isochorismatase-like"/>
    <property type="match status" value="1"/>
</dbReference>
<proteinExistence type="predicted"/>
<reference evidence="4" key="1">
    <citation type="journal article" date="2019" name="Int. J. Syst. Evol. Microbiol.">
        <title>The Global Catalogue of Microorganisms (GCM) 10K type strain sequencing project: providing services to taxonomists for standard genome sequencing and annotation.</title>
        <authorList>
            <consortium name="The Broad Institute Genomics Platform"/>
            <consortium name="The Broad Institute Genome Sequencing Center for Infectious Disease"/>
            <person name="Wu L."/>
            <person name="Ma J."/>
        </authorList>
    </citation>
    <scope>NUCLEOTIDE SEQUENCE [LARGE SCALE GENOMIC DNA]</scope>
    <source>
        <strain evidence="4">KCTC 62192</strain>
    </source>
</reference>
<feature type="domain" description="Isochorismatase-like" evidence="2">
    <location>
        <begin position="12"/>
        <end position="185"/>
    </location>
</feature>
<keyword evidence="1 3" id="KW-0378">Hydrolase</keyword>
<sequence length="212" mass="22314">MHRFDPAALAGALLLIDFQCGFDHPRWGARNNPGAEANALRLLAAFRAAGAPVIHVRHLSTEADSPLAGAGAALKRGFEPAPGEPLIEKSVNSAFIGTDLETRLRLGGIDRLTICGLTTPHCVSTTTRMAANLGFAVTLVHDACAAVARNADAGFDGGPDFSPAEIHRAALSHLHGEFAEVVATDAALRRIGRARRAPESEGETHVHRLADL</sequence>
<gene>
    <name evidence="3" type="ORF">ACFOES_02900</name>
</gene>
<dbReference type="Pfam" id="PF00857">
    <property type="entry name" value="Isochorismatase"/>
    <property type="match status" value="1"/>
</dbReference>
<comment type="caution">
    <text evidence="3">The sequence shown here is derived from an EMBL/GenBank/DDBJ whole genome shotgun (WGS) entry which is preliminary data.</text>
</comment>
<dbReference type="RefSeq" id="WP_377831661.1">
    <property type="nucleotide sequence ID" value="NZ_JBHRSK010000003.1"/>
</dbReference>
<dbReference type="GO" id="GO:0016787">
    <property type="term" value="F:hydrolase activity"/>
    <property type="evidence" value="ECO:0007669"/>
    <property type="project" value="UniProtKB-KW"/>
</dbReference>
<dbReference type="PANTHER" id="PTHR43540:SF1">
    <property type="entry name" value="ISOCHORISMATASE HYDROLASE"/>
    <property type="match status" value="1"/>
</dbReference>
<dbReference type="EC" id="3.-.-.-" evidence="3"/>
<evidence type="ECO:0000313" key="4">
    <source>
        <dbReference type="Proteomes" id="UP001595443"/>
    </source>
</evidence>
<dbReference type="CDD" id="cd01014">
    <property type="entry name" value="nicotinamidase_related"/>
    <property type="match status" value="1"/>
</dbReference>
<evidence type="ECO:0000256" key="1">
    <source>
        <dbReference type="ARBA" id="ARBA00022801"/>
    </source>
</evidence>
<organism evidence="3 4">
    <name type="scientific">Acidimangrovimonas pyrenivorans</name>
    <dbReference type="NCBI Taxonomy" id="2030798"/>
    <lineage>
        <taxon>Bacteria</taxon>
        <taxon>Pseudomonadati</taxon>
        <taxon>Pseudomonadota</taxon>
        <taxon>Alphaproteobacteria</taxon>
        <taxon>Rhodobacterales</taxon>
        <taxon>Paracoccaceae</taxon>
        <taxon>Acidimangrovimonas</taxon>
    </lineage>
</organism>
<evidence type="ECO:0000259" key="2">
    <source>
        <dbReference type="Pfam" id="PF00857"/>
    </source>
</evidence>
<name>A0ABV7AD23_9RHOB</name>